<feature type="domain" description="Aconitase/3-isopropylmalate dehydratase large subunit alpha/beta/alpha" evidence="7">
    <location>
        <begin position="69"/>
        <end position="623"/>
    </location>
</feature>
<evidence type="ECO:0000256" key="3">
    <source>
        <dbReference type="ARBA" id="ARBA00022723"/>
    </source>
</evidence>
<dbReference type="Gene3D" id="3.30.499.10">
    <property type="entry name" value="Aconitase, domain 3"/>
    <property type="match status" value="2"/>
</dbReference>
<dbReference type="InterPro" id="IPR000573">
    <property type="entry name" value="AconitaseA/IPMdHydase_ssu_swvl"/>
</dbReference>
<dbReference type="PROSITE" id="PS01244">
    <property type="entry name" value="ACONITASE_2"/>
    <property type="match status" value="1"/>
</dbReference>
<evidence type="ECO:0000313" key="9">
    <source>
        <dbReference type="EMBL" id="MDR7361144.1"/>
    </source>
</evidence>
<name>A0ABU2BUV5_9ACTN</name>
<dbReference type="InterPro" id="IPR015928">
    <property type="entry name" value="Aconitase/3IPM_dehydase_swvl"/>
</dbReference>
<reference evidence="9 10" key="1">
    <citation type="submission" date="2023-07" db="EMBL/GenBank/DDBJ databases">
        <title>Sequencing the genomes of 1000 actinobacteria strains.</title>
        <authorList>
            <person name="Klenk H.-P."/>
        </authorList>
    </citation>
    <scope>NUCLEOTIDE SEQUENCE [LARGE SCALE GENOMIC DNA]</scope>
    <source>
        <strain evidence="9 10">DSM 19426</strain>
    </source>
</reference>
<dbReference type="SUPFAM" id="SSF52016">
    <property type="entry name" value="LeuD/IlvD-like"/>
    <property type="match status" value="1"/>
</dbReference>
<sequence length="952" mass="102473">MASKDSFGSKATLDVDGKSYEIFRLDKVVGEGLDVDSLPYSLKILLENLLRTEDGSNITEDSIKAVAGWDADAEPDTEIQFTPARVIMQDFTGVPCVVDLATMREAMEELGGDASRINPLAPAEMVIDHSVIADVFGTPEAFERNVEIEYERNNERYQFLRWGQGAFDDFKVVPPGTGIVHQVNIEHLARVVFEREVDGELQAYPDTCVGTDSHTTMVNGIGVVGWGVGGIEAEAAMLGQPVSMLIPRVVGFKLSGELPEGSTATDLVLTITEMLRKHGVVGKFVEFYGEGVSALPLANRATIGNMSPEFGSTIAVFPIDEETVKYLQLTGRSEEQLKLVEAYAKEQGLWHDPSAEPRYSERLELDLGEVVPSLAGPKRPQDRVEVTEAKASFREALKDYVDAEPQGGSDKAGVPAQETPDAAQASKVDEASDESFPSSDAPAHSEGGNGAGTPHGHPGADDGGDRASSPTAVRLEDGTEFEIDHGAVVIAAITSCTNTSNPSVMIGAALLAKKAVEKGLTSKPWVKTTLAPGSKVVSDYYEKAELTPYLDKLGFNLVGYGCTTCIGNSGPLIPEVSQAVNDADLAVVSVLSGNRNFEGRINPDVKMNYLASPPLVVAYALAGSMDVDLFNDPLGQDQDGNDVFLKDIWPSPREVQSTIDECITSEMFTDDYADVFAGDERWRSLETPDGDTFAWAEDSTYVRRPPYFDGMPEEPEAVEDIEGARVLLKLGDSVTTDHISPAGAIKKDSPAGKYLGEHGVEQRDFNSYGSRRGNHEVMIRGTFANIRLRNQLAPGTEGGVTKDFTKDGEVTTVYDAAQSYAEAGIPLVVLAGKEYGSGSSRDWAAKGTALLGVKAVIAESYERIHRSNLIGMGVLPLQFPEGETAESLGLTGEEEFSFTGVTELNDGIPSTVKVKAGDTEFDAKVRIDTPGEAEYYRHGGIMQYVLRSLLKG</sequence>
<dbReference type="CDD" id="cd01580">
    <property type="entry name" value="AcnA_IRP_Swivel"/>
    <property type="match status" value="1"/>
</dbReference>
<dbReference type="CDD" id="cd01586">
    <property type="entry name" value="AcnA_IRP"/>
    <property type="match status" value="1"/>
</dbReference>
<dbReference type="PRINTS" id="PR00415">
    <property type="entry name" value="ACONITASE"/>
</dbReference>
<feature type="region of interest" description="Disordered" evidence="6">
    <location>
        <begin position="403"/>
        <end position="471"/>
    </location>
</feature>
<evidence type="ECO:0000259" key="8">
    <source>
        <dbReference type="Pfam" id="PF00694"/>
    </source>
</evidence>
<proteinExistence type="inferred from homology"/>
<keyword evidence="10" id="KW-1185">Reference proteome</keyword>
<comment type="cofactor">
    <cofactor evidence="1">
        <name>[4Fe-4S] cluster</name>
        <dbReference type="ChEBI" id="CHEBI:49883"/>
    </cofactor>
</comment>
<dbReference type="SUPFAM" id="SSF53732">
    <property type="entry name" value="Aconitase iron-sulfur domain"/>
    <property type="match status" value="1"/>
</dbReference>
<dbReference type="EC" id="4.2.1.3" evidence="9"/>
<comment type="caution">
    <text evidence="9">The sequence shown here is derived from an EMBL/GenBank/DDBJ whole genome shotgun (WGS) entry which is preliminary data.</text>
</comment>
<accession>A0ABU2BUV5</accession>
<evidence type="ECO:0000259" key="7">
    <source>
        <dbReference type="Pfam" id="PF00330"/>
    </source>
</evidence>
<dbReference type="Proteomes" id="UP001183648">
    <property type="component" value="Unassembled WGS sequence"/>
</dbReference>
<feature type="domain" description="Aconitase A/isopropylmalate dehydratase small subunit swivel" evidence="8">
    <location>
        <begin position="753"/>
        <end position="881"/>
    </location>
</feature>
<dbReference type="PROSITE" id="PS00450">
    <property type="entry name" value="ACONITASE_1"/>
    <property type="match status" value="1"/>
</dbReference>
<protein>
    <submittedName>
        <fullName evidence="9">Aconitate hydratase</fullName>
        <ecNumber evidence="9">4.2.1.3</ecNumber>
    </submittedName>
</protein>
<dbReference type="InterPro" id="IPR015931">
    <property type="entry name" value="Acnase/IPM_dHydase_lsu_aba_1/3"/>
</dbReference>
<keyword evidence="5" id="KW-0411">Iron-sulfur</keyword>
<dbReference type="InterPro" id="IPR006249">
    <property type="entry name" value="Aconitase/IRP2"/>
</dbReference>
<dbReference type="InterPro" id="IPR001030">
    <property type="entry name" value="Acoase/IPM_deHydtase_lsu_aba"/>
</dbReference>
<dbReference type="EMBL" id="JAVDYG010000001">
    <property type="protein sequence ID" value="MDR7361144.1"/>
    <property type="molecule type" value="Genomic_DNA"/>
</dbReference>
<dbReference type="Gene3D" id="3.20.19.10">
    <property type="entry name" value="Aconitase, domain 4"/>
    <property type="match status" value="1"/>
</dbReference>
<dbReference type="InterPro" id="IPR044137">
    <property type="entry name" value="AcnA_IRP_Swivel"/>
</dbReference>
<organism evidence="9 10">
    <name type="scientific">Nocardioides marmoribigeumensis</name>
    <dbReference type="NCBI Taxonomy" id="433649"/>
    <lineage>
        <taxon>Bacteria</taxon>
        <taxon>Bacillati</taxon>
        <taxon>Actinomycetota</taxon>
        <taxon>Actinomycetes</taxon>
        <taxon>Propionibacteriales</taxon>
        <taxon>Nocardioidaceae</taxon>
        <taxon>Nocardioides</taxon>
    </lineage>
</organism>
<dbReference type="NCBIfam" id="NF009520">
    <property type="entry name" value="PRK12881.1"/>
    <property type="match status" value="1"/>
</dbReference>
<evidence type="ECO:0000256" key="1">
    <source>
        <dbReference type="ARBA" id="ARBA00001966"/>
    </source>
</evidence>
<evidence type="ECO:0000256" key="6">
    <source>
        <dbReference type="SAM" id="MobiDB-lite"/>
    </source>
</evidence>
<evidence type="ECO:0000256" key="5">
    <source>
        <dbReference type="ARBA" id="ARBA00023014"/>
    </source>
</evidence>
<dbReference type="Pfam" id="PF00694">
    <property type="entry name" value="Aconitase_C"/>
    <property type="match status" value="1"/>
</dbReference>
<dbReference type="RefSeq" id="WP_310298671.1">
    <property type="nucleotide sequence ID" value="NZ_BAAAPS010000002.1"/>
</dbReference>
<keyword evidence="9" id="KW-0456">Lyase</keyword>
<comment type="similarity">
    <text evidence="2">Belongs to the aconitase/IPM isomerase family.</text>
</comment>
<evidence type="ECO:0000256" key="2">
    <source>
        <dbReference type="ARBA" id="ARBA00007185"/>
    </source>
</evidence>
<dbReference type="GO" id="GO:0003994">
    <property type="term" value="F:aconitate hydratase activity"/>
    <property type="evidence" value="ECO:0007669"/>
    <property type="project" value="UniProtKB-EC"/>
</dbReference>
<dbReference type="InterPro" id="IPR036008">
    <property type="entry name" value="Aconitase_4Fe-4S_dom"/>
</dbReference>
<evidence type="ECO:0000313" key="10">
    <source>
        <dbReference type="Proteomes" id="UP001183648"/>
    </source>
</evidence>
<dbReference type="Pfam" id="PF00330">
    <property type="entry name" value="Aconitase"/>
    <property type="match status" value="1"/>
</dbReference>
<keyword evidence="3" id="KW-0479">Metal-binding</keyword>
<gene>
    <name evidence="9" type="ORF">J2S63_000697</name>
</gene>
<keyword evidence="4" id="KW-0408">Iron</keyword>
<evidence type="ECO:0000256" key="4">
    <source>
        <dbReference type="ARBA" id="ARBA00023004"/>
    </source>
</evidence>
<dbReference type="Gene3D" id="6.10.190.10">
    <property type="match status" value="1"/>
</dbReference>
<dbReference type="NCBIfam" id="NF006757">
    <property type="entry name" value="PRK09277.1"/>
    <property type="match status" value="1"/>
</dbReference>
<dbReference type="PANTHER" id="PTHR11670">
    <property type="entry name" value="ACONITASE/IRON-RESPONSIVE ELEMENT FAMILY MEMBER"/>
    <property type="match status" value="1"/>
</dbReference>
<dbReference type="InterPro" id="IPR018136">
    <property type="entry name" value="Aconitase_4Fe-4S_BS"/>
</dbReference>